<keyword evidence="3" id="KW-0547">Nucleotide-binding</keyword>
<dbReference type="GO" id="GO:0005524">
    <property type="term" value="F:ATP binding"/>
    <property type="evidence" value="ECO:0007669"/>
    <property type="project" value="InterPro"/>
</dbReference>
<dbReference type="HAMAP" id="MF_00235">
    <property type="entry name" value="Adenylate_kinase_Adk"/>
    <property type="match status" value="1"/>
</dbReference>
<dbReference type="Pfam" id="PF00406">
    <property type="entry name" value="ADK"/>
    <property type="match status" value="1"/>
</dbReference>
<organism evidence="7 8">
    <name type="scientific">Cronartium quercuum f. sp. fusiforme G11</name>
    <dbReference type="NCBI Taxonomy" id="708437"/>
    <lineage>
        <taxon>Eukaryota</taxon>
        <taxon>Fungi</taxon>
        <taxon>Dikarya</taxon>
        <taxon>Basidiomycota</taxon>
        <taxon>Pucciniomycotina</taxon>
        <taxon>Pucciniomycetes</taxon>
        <taxon>Pucciniales</taxon>
        <taxon>Coleosporiaceae</taxon>
        <taxon>Cronartium</taxon>
    </lineage>
</organism>
<dbReference type="AlphaFoldDB" id="A0A9P6T8V7"/>
<dbReference type="GO" id="GO:0004017">
    <property type="term" value="F:AMP kinase activity"/>
    <property type="evidence" value="ECO:0007669"/>
    <property type="project" value="InterPro"/>
</dbReference>
<dbReference type="OrthoDB" id="439792at2759"/>
<keyword evidence="8" id="KW-1185">Reference proteome</keyword>
<proteinExistence type="inferred from homology"/>
<evidence type="ECO:0000256" key="3">
    <source>
        <dbReference type="ARBA" id="ARBA00022741"/>
    </source>
</evidence>
<dbReference type="InterPro" id="IPR000850">
    <property type="entry name" value="Adenylat/UMP-CMP_kin"/>
</dbReference>
<dbReference type="SUPFAM" id="SSF52540">
    <property type="entry name" value="P-loop containing nucleoside triphosphate hydrolases"/>
    <property type="match status" value="1"/>
</dbReference>
<evidence type="ECO:0000313" key="7">
    <source>
        <dbReference type="EMBL" id="KAG0141893.1"/>
    </source>
</evidence>
<dbReference type="PANTHER" id="PTHR23359">
    <property type="entry name" value="NUCLEOTIDE KINASE"/>
    <property type="match status" value="1"/>
</dbReference>
<keyword evidence="4 5" id="KW-0418">Kinase</keyword>
<dbReference type="InterPro" id="IPR006259">
    <property type="entry name" value="Adenyl_kin_sub"/>
</dbReference>
<reference evidence="7" key="1">
    <citation type="submission" date="2013-11" db="EMBL/GenBank/DDBJ databases">
        <title>Genome sequence of the fusiform rust pathogen reveals effectors for host alternation and coevolution with pine.</title>
        <authorList>
            <consortium name="DOE Joint Genome Institute"/>
            <person name="Smith K."/>
            <person name="Pendleton A."/>
            <person name="Kubisiak T."/>
            <person name="Anderson C."/>
            <person name="Salamov A."/>
            <person name="Aerts A."/>
            <person name="Riley R."/>
            <person name="Clum A."/>
            <person name="Lindquist E."/>
            <person name="Ence D."/>
            <person name="Campbell M."/>
            <person name="Kronenberg Z."/>
            <person name="Feau N."/>
            <person name="Dhillon B."/>
            <person name="Hamelin R."/>
            <person name="Burleigh J."/>
            <person name="Smith J."/>
            <person name="Yandell M."/>
            <person name="Nelson C."/>
            <person name="Grigoriev I."/>
            <person name="Davis J."/>
        </authorList>
    </citation>
    <scope>NUCLEOTIDE SEQUENCE</scope>
    <source>
        <strain evidence="7">G11</strain>
    </source>
</reference>
<keyword evidence="2 5" id="KW-0808">Transferase</keyword>
<evidence type="ECO:0000256" key="1">
    <source>
        <dbReference type="ARBA" id="ARBA00007220"/>
    </source>
</evidence>
<dbReference type="Gene3D" id="3.40.50.300">
    <property type="entry name" value="P-loop containing nucleotide triphosphate hydrolases"/>
    <property type="match status" value="1"/>
</dbReference>
<dbReference type="NCBIfam" id="TIGR01351">
    <property type="entry name" value="adk"/>
    <property type="match status" value="1"/>
</dbReference>
<comment type="caution">
    <text evidence="7">The sequence shown here is derived from an EMBL/GenBank/DDBJ whole genome shotgun (WGS) entry which is preliminary data.</text>
</comment>
<dbReference type="InterPro" id="IPR007862">
    <property type="entry name" value="Adenylate_kinase_lid-dom"/>
</dbReference>
<dbReference type="Proteomes" id="UP000886653">
    <property type="component" value="Unassembled WGS sequence"/>
</dbReference>
<comment type="similarity">
    <text evidence="1 5">Belongs to the adenylate kinase family.</text>
</comment>
<name>A0A9P6T8V7_9BASI</name>
<dbReference type="Pfam" id="PF05191">
    <property type="entry name" value="ADK_lid"/>
    <property type="match status" value="1"/>
</dbReference>
<feature type="domain" description="Adenylate kinase active site lid" evidence="6">
    <location>
        <begin position="127"/>
        <end position="162"/>
    </location>
</feature>
<evidence type="ECO:0000259" key="6">
    <source>
        <dbReference type="Pfam" id="PF05191"/>
    </source>
</evidence>
<gene>
    <name evidence="7" type="ORF">CROQUDRAFT_673867</name>
</gene>
<dbReference type="CDD" id="cd01428">
    <property type="entry name" value="ADK"/>
    <property type="match status" value="1"/>
</dbReference>
<evidence type="ECO:0000313" key="8">
    <source>
        <dbReference type="Proteomes" id="UP000886653"/>
    </source>
</evidence>
<sequence length="276" mass="31357">MRMLILGPPGSGKGTHCGKLISTFNPALIGTGDLLRWNVNQGTELGKLAEAYISRGDLLPDDVILELVKPELRKLAHRDWILDGFPRTRAQAIRLDKFLKEELNDELNLIISLHVPDDVILHRISGRWIHAASGRVYNTTYNPPRIDGKDDVTGEPLVKRKDDAVEEVLVNRLSLFHEENEPMIEYYEHQTALPSFPAQQLPSKASKLVEVKKLVNLFGHSSDAIWPQICLHVQQRLSALFPTFYVVEFRVHESSSRSFTLLPTEFHLEYTDPSHL</sequence>
<dbReference type="PROSITE" id="PS00113">
    <property type="entry name" value="ADENYLATE_KINASE"/>
    <property type="match status" value="1"/>
</dbReference>
<dbReference type="InterPro" id="IPR027417">
    <property type="entry name" value="P-loop_NTPase"/>
</dbReference>
<dbReference type="InterPro" id="IPR036193">
    <property type="entry name" value="ADK_active_lid_dom_sf"/>
</dbReference>
<evidence type="ECO:0000256" key="4">
    <source>
        <dbReference type="ARBA" id="ARBA00022777"/>
    </source>
</evidence>
<dbReference type="EMBL" id="MU167367">
    <property type="protein sequence ID" value="KAG0141893.1"/>
    <property type="molecule type" value="Genomic_DNA"/>
</dbReference>
<evidence type="ECO:0000256" key="2">
    <source>
        <dbReference type="ARBA" id="ARBA00022679"/>
    </source>
</evidence>
<evidence type="ECO:0000256" key="5">
    <source>
        <dbReference type="RuleBase" id="RU003330"/>
    </source>
</evidence>
<dbReference type="InterPro" id="IPR033690">
    <property type="entry name" value="Adenylat_kinase_CS"/>
</dbReference>
<dbReference type="PRINTS" id="PR00094">
    <property type="entry name" value="ADENYLTKNASE"/>
</dbReference>
<protein>
    <recommendedName>
        <fullName evidence="6">Adenylate kinase active site lid domain-containing protein</fullName>
    </recommendedName>
</protein>
<dbReference type="FunFam" id="3.40.50.300:FF:000106">
    <property type="entry name" value="Adenylate kinase mitochondrial"/>
    <property type="match status" value="1"/>
</dbReference>
<dbReference type="SUPFAM" id="SSF57774">
    <property type="entry name" value="Microbial and mitochondrial ADK, insert 'zinc finger' domain"/>
    <property type="match status" value="1"/>
</dbReference>
<accession>A0A9P6T8V7</accession>